<dbReference type="EMBL" id="VSSQ01023549">
    <property type="protein sequence ID" value="MPM70568.1"/>
    <property type="molecule type" value="Genomic_DNA"/>
</dbReference>
<name>A0A645BZQ0_9ZZZZ</name>
<gene>
    <name evidence="1" type="ORF">SDC9_117523</name>
</gene>
<accession>A0A645BZQ0</accession>
<comment type="caution">
    <text evidence="1">The sequence shown here is derived from an EMBL/GenBank/DDBJ whole genome shotgun (WGS) entry which is preliminary data.</text>
</comment>
<sequence>MKPLHDSGNGRFPEYIRTGQENRFLFTSVQQQKRIDNGVAVVRCKNYRMIFVDVFSPLVYNFPVMQVEGDPFEKTDNFVSFTVFVLHDVTAMCLMDSLRQ</sequence>
<dbReference type="AlphaFoldDB" id="A0A645BZQ0"/>
<proteinExistence type="predicted"/>
<organism evidence="1">
    <name type="scientific">bioreactor metagenome</name>
    <dbReference type="NCBI Taxonomy" id="1076179"/>
    <lineage>
        <taxon>unclassified sequences</taxon>
        <taxon>metagenomes</taxon>
        <taxon>ecological metagenomes</taxon>
    </lineage>
</organism>
<evidence type="ECO:0000313" key="1">
    <source>
        <dbReference type="EMBL" id="MPM70568.1"/>
    </source>
</evidence>
<protein>
    <submittedName>
        <fullName evidence="1">Uncharacterized protein</fullName>
    </submittedName>
</protein>
<reference evidence="1" key="1">
    <citation type="submission" date="2019-08" db="EMBL/GenBank/DDBJ databases">
        <authorList>
            <person name="Kucharzyk K."/>
            <person name="Murdoch R.W."/>
            <person name="Higgins S."/>
            <person name="Loffler F."/>
        </authorList>
    </citation>
    <scope>NUCLEOTIDE SEQUENCE</scope>
</reference>